<protein>
    <recommendedName>
        <fullName evidence="1">N-acetyltransferase domain-containing protein</fullName>
    </recommendedName>
</protein>
<name>A0A1B6IVN3_9HEMI</name>
<evidence type="ECO:0000259" key="1">
    <source>
        <dbReference type="PROSITE" id="PS51186"/>
    </source>
</evidence>
<sequence>MMDFTIKKADFPEDLKKIDDFIYEKFLPDMPLIRLFNIDTSSPRHMLPSPHQPSSDSGDIYLKAVDVHGEIIGLAINKETVHFNNDADATPEWQRMADFMDFVEKHAQLHQMTGRTIELFVLSVSSDWRQRGVARRLVEESMALARDAGFQTMTIFCTGEFVARIPRSLGWREHYRLAYQDYPRLSGRDVPLIAVPPHDHAYYFAIKL</sequence>
<dbReference type="AlphaFoldDB" id="A0A1B6IVN3"/>
<dbReference type="SUPFAM" id="SSF55729">
    <property type="entry name" value="Acyl-CoA N-acyltransferases (Nat)"/>
    <property type="match status" value="1"/>
</dbReference>
<dbReference type="GO" id="GO:0016747">
    <property type="term" value="F:acyltransferase activity, transferring groups other than amino-acyl groups"/>
    <property type="evidence" value="ECO:0007669"/>
    <property type="project" value="InterPro"/>
</dbReference>
<organism evidence="2">
    <name type="scientific">Homalodisca liturata</name>
    <dbReference type="NCBI Taxonomy" id="320908"/>
    <lineage>
        <taxon>Eukaryota</taxon>
        <taxon>Metazoa</taxon>
        <taxon>Ecdysozoa</taxon>
        <taxon>Arthropoda</taxon>
        <taxon>Hexapoda</taxon>
        <taxon>Insecta</taxon>
        <taxon>Pterygota</taxon>
        <taxon>Neoptera</taxon>
        <taxon>Paraneoptera</taxon>
        <taxon>Hemiptera</taxon>
        <taxon>Auchenorrhyncha</taxon>
        <taxon>Membracoidea</taxon>
        <taxon>Cicadellidae</taxon>
        <taxon>Cicadellinae</taxon>
        <taxon>Proconiini</taxon>
        <taxon>Homalodisca</taxon>
    </lineage>
</organism>
<dbReference type="InterPro" id="IPR000182">
    <property type="entry name" value="GNAT_dom"/>
</dbReference>
<proteinExistence type="predicted"/>
<accession>A0A1B6IVN3</accession>
<dbReference type="Gene3D" id="3.40.630.30">
    <property type="match status" value="1"/>
</dbReference>
<feature type="domain" description="N-acetyltransferase" evidence="1">
    <location>
        <begin position="4"/>
        <end position="208"/>
    </location>
</feature>
<evidence type="ECO:0000313" key="2">
    <source>
        <dbReference type="EMBL" id="JAS91001.1"/>
    </source>
</evidence>
<dbReference type="PROSITE" id="PS51186">
    <property type="entry name" value="GNAT"/>
    <property type="match status" value="1"/>
</dbReference>
<dbReference type="EMBL" id="GECU01016705">
    <property type="protein sequence ID" value="JAS91001.1"/>
    <property type="molecule type" value="Transcribed_RNA"/>
</dbReference>
<dbReference type="CDD" id="cd04301">
    <property type="entry name" value="NAT_SF"/>
    <property type="match status" value="1"/>
</dbReference>
<reference evidence="2" key="1">
    <citation type="submission" date="2015-11" db="EMBL/GenBank/DDBJ databases">
        <title>De novo transcriptome assembly of four potential Pierce s Disease insect vectors from Arizona vineyards.</title>
        <authorList>
            <person name="Tassone E.E."/>
        </authorList>
    </citation>
    <scope>NUCLEOTIDE SEQUENCE</scope>
</reference>
<dbReference type="Pfam" id="PF00583">
    <property type="entry name" value="Acetyltransf_1"/>
    <property type="match status" value="1"/>
</dbReference>
<gene>
    <name evidence="2" type="ORF">g.10751</name>
</gene>
<dbReference type="InterPro" id="IPR016181">
    <property type="entry name" value="Acyl_CoA_acyltransferase"/>
</dbReference>